<gene>
    <name evidence="4" type="ORF">GCM10008942_13880</name>
</gene>
<dbReference type="RefSeq" id="WP_166933158.1">
    <property type="nucleotide sequence ID" value="NZ_BAAADD010000003.1"/>
</dbReference>
<comment type="caution">
    <text evidence="4">The sequence shown here is derived from an EMBL/GenBank/DDBJ whole genome shotgun (WGS) entry which is preliminary data.</text>
</comment>
<dbReference type="Pfam" id="PF13550">
    <property type="entry name" value="Phage-tail_3"/>
    <property type="match status" value="1"/>
</dbReference>
<proteinExistence type="predicted"/>
<evidence type="ECO:0000313" key="5">
    <source>
        <dbReference type="Proteomes" id="UP001499951"/>
    </source>
</evidence>
<dbReference type="InterPro" id="IPR032876">
    <property type="entry name" value="J_dom"/>
</dbReference>
<keyword evidence="5" id="KW-1185">Reference proteome</keyword>
<dbReference type="CDD" id="cd19607">
    <property type="entry name" value="GTA_TIM-barrel-like"/>
    <property type="match status" value="1"/>
</dbReference>
<dbReference type="InterPro" id="IPR017853">
    <property type="entry name" value="GH"/>
</dbReference>
<protein>
    <submittedName>
        <fullName evidence="4">Glycoside hydrolase TIM-barrel-like domain-containing protein</fullName>
    </submittedName>
</protein>
<organism evidence="4 5">
    <name type="scientific">Rhizomicrobium electricum</name>
    <dbReference type="NCBI Taxonomy" id="480070"/>
    <lineage>
        <taxon>Bacteria</taxon>
        <taxon>Pseudomonadati</taxon>
        <taxon>Pseudomonadota</taxon>
        <taxon>Alphaproteobacteria</taxon>
        <taxon>Micropepsales</taxon>
        <taxon>Micropepsaceae</taxon>
        <taxon>Rhizomicrobium</taxon>
    </lineage>
</organism>
<dbReference type="SUPFAM" id="SSF51445">
    <property type="entry name" value="(Trans)glycosidases"/>
    <property type="match status" value="1"/>
</dbReference>
<dbReference type="Gene3D" id="3.20.20.80">
    <property type="entry name" value="Glycosidases"/>
    <property type="match status" value="1"/>
</dbReference>
<dbReference type="Pfam" id="PF13547">
    <property type="entry name" value="GTA_TIM"/>
    <property type="match status" value="1"/>
</dbReference>
<reference evidence="5" key="1">
    <citation type="journal article" date="2019" name="Int. J. Syst. Evol. Microbiol.">
        <title>The Global Catalogue of Microorganisms (GCM) 10K type strain sequencing project: providing services to taxonomists for standard genome sequencing and annotation.</title>
        <authorList>
            <consortium name="The Broad Institute Genomics Platform"/>
            <consortium name="The Broad Institute Genome Sequencing Center for Infectious Disease"/>
            <person name="Wu L."/>
            <person name="Ma J."/>
        </authorList>
    </citation>
    <scope>NUCLEOTIDE SEQUENCE [LARGE SCALE GENOMIC DNA]</scope>
    <source>
        <strain evidence="5">JCM 15089</strain>
    </source>
</reference>
<feature type="domain" description="Rcc01698-like C-terminal" evidence="3">
    <location>
        <begin position="1020"/>
        <end position="1119"/>
    </location>
</feature>
<dbReference type="Pfam" id="PF23666">
    <property type="entry name" value="Rcc01698_C"/>
    <property type="match status" value="1"/>
</dbReference>
<evidence type="ECO:0000259" key="1">
    <source>
        <dbReference type="Pfam" id="PF13547"/>
    </source>
</evidence>
<name>A0ABP3PGJ1_9PROT</name>
<accession>A0ABP3PGJ1</accession>
<feature type="domain" description="GTA TIM-barrel-like" evidence="1">
    <location>
        <begin position="421"/>
        <end position="713"/>
    </location>
</feature>
<dbReference type="EMBL" id="BAAADD010000003">
    <property type="protein sequence ID" value="GAA0566641.1"/>
    <property type="molecule type" value="Genomic_DNA"/>
</dbReference>
<sequence>MASLVLGAVGSAIGSSYGGVTLFGYTLTGAQIGGMVGATVGTMLDSALMPSIKYSGAQRSDIAIQSSTEGLAIPHVYGRVRLAGQILWASRFKEGSETSGGKGIGGRSVESTTYTYSVSFAVGLCAGPVTRIGRIWADGNLLDPTAYTIRAHLGSETQGPDPAIEEIEGEGNTPAYRGLCYVVFEDMPLAAFGNRIPQLQFEVVHALALSDPDALENRLTAVALIPGAGEFVCAPALVTEDNGLGTTKPLNAHNATGGSDWSASLDELQALAPNLQSASLVVGWFGSDLRAGNCVVQPGVEQAVRRTTPESWSVDGIERRDAYIVSYRDDRPAYGGTPSDDSIKAALADLKARGLAVTFYPFVFMDIADGNTLPDPWTGNPAQPAYPWRGRITVTPAPGLSGSPDGTAAATSQINAFFAGGYRRMVLHYARLCAEAGGVEAFLIGSELRGLTQVRGDGAIYPAVAALKALAAEVRAILPSAKIGYAADWSEFPPHPTGNAGLAFNLDPLWSDANIDFLGIDNYMPLADWRDGSDHRDAASYASIYDPAYLAANIRGGEDYDWYYAFSTDRAAQWRTPITDGLGKPWVWRAKDIWSWWSSQHFDRVNGVEAASPTAWVPQAKPIRFTELGCPAVDKGANQPNVFHDPKSAESAYPYFSRGVRDDLIQRRFLETHLNYWRVAANNPVSSVYHGPMLETGRMAVWCWDARPFPFFPSRADVWGDAGNYATGHWLNGRLGDVQLDDLVTALCAEVGVPCDASALAGVVTGFTIGGTTMREALGALMAAYFFDAVESEGLIRFVPRGRPDPLGLCESDLVLSGEAACGFVLTRAQESDLPRAARLVYVDSDTYEQAVSEARRLVTESNAVASSNVPLVMSAAEASGIGERLLQDAWTMRETASFAVPPSLLALEPSDEILLSAGGRMRRLRLTQIEDSEARALTAVATDPSLYEPLTGAARSVAATEALHPPGRPLVVFLDLPLITESQNPNAPFAAAFADPWPGAVPVYKDYASAPCVSLTTAATIGETLFDFWSGPTDRWDRVNHLYIKLYRGTLQSVGDAQVFGGANALAIENADGDWEIVQFATAELTAPGEWHLSRLLRGRQGTEQAMRAPVAAGARVVVLDRALKQVPLSLAEARLPHTFAYGPLGKPVTDATFQTANQTFSAAGLVPPAPCHIGFAWTTTRDLVLTWMRRDRAPAANQIALAETPASDPILFDVEILSNGAVVRTFESVPQNSQVYTAAEQAADFPSGLPNPLTVRVAQRSSALGRGRSKTESLYVR</sequence>
<evidence type="ECO:0000259" key="2">
    <source>
        <dbReference type="Pfam" id="PF13550"/>
    </source>
</evidence>
<dbReference type="InterPro" id="IPR056490">
    <property type="entry name" value="Rcc01698_C"/>
</dbReference>
<dbReference type="Proteomes" id="UP001499951">
    <property type="component" value="Unassembled WGS sequence"/>
</dbReference>
<evidence type="ECO:0000313" key="4">
    <source>
        <dbReference type="EMBL" id="GAA0566641.1"/>
    </source>
</evidence>
<dbReference type="InterPro" id="IPR025195">
    <property type="entry name" value="GTA_TIM_dom"/>
</dbReference>
<feature type="domain" description="Tip attachment protein J" evidence="2">
    <location>
        <begin position="772"/>
        <end position="932"/>
    </location>
</feature>
<evidence type="ECO:0000259" key="3">
    <source>
        <dbReference type="Pfam" id="PF23666"/>
    </source>
</evidence>